<keyword evidence="3" id="KW-1185">Reference proteome</keyword>
<dbReference type="SUPFAM" id="SSF48371">
    <property type="entry name" value="ARM repeat"/>
    <property type="match status" value="1"/>
</dbReference>
<evidence type="ECO:0000313" key="2">
    <source>
        <dbReference type="EMBL" id="GFZ93777.1"/>
    </source>
</evidence>
<accession>A0A8J2XI78</accession>
<proteinExistence type="predicted"/>
<reference evidence="2 3" key="1">
    <citation type="journal article" date="2014" name="Int. J. Syst. Evol. Microbiol.">
        <title>Complete genome sequence of Corynebacterium casei LMG S-19264T (=DSM 44701T), isolated from a smear-ripened cheese.</title>
        <authorList>
            <consortium name="US DOE Joint Genome Institute (JGI-PGF)"/>
            <person name="Walter F."/>
            <person name="Albersmeier A."/>
            <person name="Kalinowski J."/>
            <person name="Ruckert C."/>
        </authorList>
    </citation>
    <scope>NUCLEOTIDE SEQUENCE [LARGE SCALE GENOMIC DNA]</scope>
    <source>
        <strain evidence="2 3">CGMCC 1.15295</strain>
    </source>
</reference>
<dbReference type="EMBL" id="BMIC01000009">
    <property type="protein sequence ID" value="GFZ93777.1"/>
    <property type="molecule type" value="Genomic_DNA"/>
</dbReference>
<sequence length="312" mass="36634">MTVFGTDLLTSEQVKFDYGAKLDELIELYESNRDNYEEKKNQLEKELNNKKQFSYVNVKLFVSYRGTKDFIIDIVEKKDANRRLNYREIITKKLNDPDGLLKKWEEYALLSKELYDKGEIADMSCPVVHCTWGFNHIQLNPFLEFFNRYAPKNIDYLKELLVYGDNETYRSNAAFLLVHTNIESQELVQILEPAIDDPSSLVRNNSMRLIYYAVRENNSLDIPIDKVIDVLDFPSFTDRNKALVVLRSLPSSRFSKSQLDRIIPILLEILDKKDAHNYKNAHTVLKNISSNDFEVDDIDSWKNWSFNFIQKN</sequence>
<gene>
    <name evidence="2" type="ORF">GCM10011531_27130</name>
</gene>
<dbReference type="InterPro" id="IPR011989">
    <property type="entry name" value="ARM-like"/>
</dbReference>
<evidence type="ECO:0000256" key="1">
    <source>
        <dbReference type="SAM" id="Coils"/>
    </source>
</evidence>
<name>A0A8J2XI78_9FLAO</name>
<dbReference type="Gene3D" id="1.25.10.10">
    <property type="entry name" value="Leucine-rich Repeat Variant"/>
    <property type="match status" value="1"/>
</dbReference>
<organism evidence="2 3">
    <name type="scientific">Aquaticitalea lipolytica</name>
    <dbReference type="NCBI Taxonomy" id="1247562"/>
    <lineage>
        <taxon>Bacteria</taxon>
        <taxon>Pseudomonadati</taxon>
        <taxon>Bacteroidota</taxon>
        <taxon>Flavobacteriia</taxon>
        <taxon>Flavobacteriales</taxon>
        <taxon>Flavobacteriaceae</taxon>
        <taxon>Aquaticitalea</taxon>
    </lineage>
</organism>
<evidence type="ECO:0000313" key="3">
    <source>
        <dbReference type="Proteomes" id="UP000598120"/>
    </source>
</evidence>
<dbReference type="AlphaFoldDB" id="A0A8J2XI78"/>
<dbReference type="Proteomes" id="UP000598120">
    <property type="component" value="Unassembled WGS sequence"/>
</dbReference>
<evidence type="ECO:0008006" key="4">
    <source>
        <dbReference type="Google" id="ProtNLM"/>
    </source>
</evidence>
<feature type="coiled-coil region" evidence="1">
    <location>
        <begin position="19"/>
        <end position="53"/>
    </location>
</feature>
<dbReference type="InterPro" id="IPR016024">
    <property type="entry name" value="ARM-type_fold"/>
</dbReference>
<keyword evidence="1" id="KW-0175">Coiled coil</keyword>
<comment type="caution">
    <text evidence="2">The sequence shown here is derived from an EMBL/GenBank/DDBJ whole genome shotgun (WGS) entry which is preliminary data.</text>
</comment>
<protein>
    <recommendedName>
        <fullName evidence="4">HEAT repeat domain-containing protein</fullName>
    </recommendedName>
</protein>